<proteinExistence type="predicted"/>
<gene>
    <name evidence="1" type="ORF">FC65_GL000650</name>
</gene>
<evidence type="ECO:0008006" key="3">
    <source>
        <dbReference type="Google" id="ProtNLM"/>
    </source>
</evidence>
<reference evidence="1 2" key="1">
    <citation type="journal article" date="2015" name="Genome Announc.">
        <title>Expanding the biotechnology potential of lactobacilli through comparative genomics of 213 strains and associated genera.</title>
        <authorList>
            <person name="Sun Z."/>
            <person name="Harris H.M."/>
            <person name="McCann A."/>
            <person name="Guo C."/>
            <person name="Argimon S."/>
            <person name="Zhang W."/>
            <person name="Yang X."/>
            <person name="Jeffery I.B."/>
            <person name="Cooney J.C."/>
            <person name="Kagawa T.F."/>
            <person name="Liu W."/>
            <person name="Song Y."/>
            <person name="Salvetti E."/>
            <person name="Wrobel A."/>
            <person name="Rasinkangas P."/>
            <person name="Parkhill J."/>
            <person name="Rea M.C."/>
            <person name="O'Sullivan O."/>
            <person name="Ritari J."/>
            <person name="Douillard F.P."/>
            <person name="Paul Ross R."/>
            <person name="Yang R."/>
            <person name="Briner A.E."/>
            <person name="Felis G.E."/>
            <person name="de Vos W.M."/>
            <person name="Barrangou R."/>
            <person name="Klaenhammer T.R."/>
            <person name="Caufield P.W."/>
            <person name="Cui Y."/>
            <person name="Zhang H."/>
            <person name="O'Toole P.W."/>
        </authorList>
    </citation>
    <scope>NUCLEOTIDE SEQUENCE [LARGE SCALE GENOMIC DNA]</scope>
    <source>
        <strain evidence="1 2">DSM 15836</strain>
    </source>
</reference>
<keyword evidence="2" id="KW-1185">Reference proteome</keyword>
<sequence>MRISRRKEEIEYPYQVDEDENIGGGRPQNVRSEVIEKKLEKKDNDPVLKFYLNQQYAVESTLAKCVKKDVRSLLDDATYDIIYEFYLRETQIYNADQISERVNLSRRAVYNRREAFVEAVQAKLN</sequence>
<evidence type="ECO:0000313" key="2">
    <source>
        <dbReference type="Proteomes" id="UP000051217"/>
    </source>
</evidence>
<dbReference type="Proteomes" id="UP000051217">
    <property type="component" value="Unassembled WGS sequence"/>
</dbReference>
<comment type="caution">
    <text evidence="1">The sequence shown here is derived from an EMBL/GenBank/DDBJ whole genome shotgun (WGS) entry which is preliminary data.</text>
</comment>
<organism evidence="1 2">
    <name type="scientific">Ligilactobacillus acidipiscis DSM 15836</name>
    <dbReference type="NCBI Taxonomy" id="1423716"/>
    <lineage>
        <taxon>Bacteria</taxon>
        <taxon>Bacillati</taxon>
        <taxon>Bacillota</taxon>
        <taxon>Bacilli</taxon>
        <taxon>Lactobacillales</taxon>
        <taxon>Lactobacillaceae</taxon>
        <taxon>Ligilactobacillus</taxon>
    </lineage>
</organism>
<name>A0ABR5PNW2_9LACO</name>
<evidence type="ECO:0000313" key="1">
    <source>
        <dbReference type="EMBL" id="KRM30314.1"/>
    </source>
</evidence>
<dbReference type="EMBL" id="AZFI01000017">
    <property type="protein sequence ID" value="KRM30314.1"/>
    <property type="molecule type" value="Genomic_DNA"/>
</dbReference>
<protein>
    <recommendedName>
        <fullName evidence="3">Transcriptional regulator</fullName>
    </recommendedName>
</protein>
<accession>A0ABR5PNW2</accession>